<dbReference type="CDD" id="cd04731">
    <property type="entry name" value="HisF"/>
    <property type="match status" value="1"/>
</dbReference>
<gene>
    <name evidence="7" type="ORF">S01H1_12509</name>
</gene>
<dbReference type="InterPro" id="IPR004651">
    <property type="entry name" value="HisF"/>
</dbReference>
<dbReference type="PANTHER" id="PTHR21235">
    <property type="entry name" value="IMIDAZOLE GLYCEROL PHOSPHATE SYNTHASE SUBUNIT HISF/H IGP SYNTHASE SUBUNIT HISF/H"/>
    <property type="match status" value="1"/>
</dbReference>
<name>X0RY34_9ZZZZ</name>
<dbReference type="SUPFAM" id="SSF51366">
    <property type="entry name" value="Ribulose-phoshate binding barrel"/>
    <property type="match status" value="1"/>
</dbReference>
<keyword evidence="5" id="KW-0456">Lyase</keyword>
<dbReference type="GO" id="GO:0000105">
    <property type="term" value="P:L-histidine biosynthetic process"/>
    <property type="evidence" value="ECO:0007669"/>
    <property type="project" value="UniProtKB-UniPathway"/>
</dbReference>
<comment type="pathway">
    <text evidence="1">Amino-acid biosynthesis; L-histidine biosynthesis; L-histidine from 5-phospho-alpha-D-ribose 1-diphosphate: step 5/9.</text>
</comment>
<keyword evidence="3" id="KW-0028">Amino-acid biosynthesis</keyword>
<sequence length="160" mass="17816">MLAKRIIPCLDVKDGRVVKGVNFVKLRDVGDPVEQAKVYNEEGADELVFLDITASHEKRKTMVDVVKRVAEHVFMPFTVGGGINELEDIRSLLNAGCDKVSINTAAVQRPEFIKEASDKFGNQCIIVAIDAKRVKSDIPRWEVYINGGRVNTNMDAVEWA</sequence>
<dbReference type="Pfam" id="PF00977">
    <property type="entry name" value="His_biosynth"/>
    <property type="match status" value="1"/>
</dbReference>
<protein>
    <recommendedName>
        <fullName evidence="2">imidazole glycerol-phosphate synthase</fullName>
        <ecNumber evidence="2">4.3.2.10</ecNumber>
    </recommendedName>
</protein>
<evidence type="ECO:0000256" key="2">
    <source>
        <dbReference type="ARBA" id="ARBA00012809"/>
    </source>
</evidence>
<accession>X0RY34</accession>
<dbReference type="GO" id="GO:0016829">
    <property type="term" value="F:lyase activity"/>
    <property type="evidence" value="ECO:0007669"/>
    <property type="project" value="UniProtKB-KW"/>
</dbReference>
<comment type="caution">
    <text evidence="7">The sequence shown here is derived from an EMBL/GenBank/DDBJ whole genome shotgun (WGS) entry which is preliminary data.</text>
</comment>
<dbReference type="AlphaFoldDB" id="X0RY34"/>
<keyword evidence="4" id="KW-0368">Histidine biosynthesis</keyword>
<dbReference type="InterPro" id="IPR011060">
    <property type="entry name" value="RibuloseP-bd_barrel"/>
</dbReference>
<evidence type="ECO:0000256" key="1">
    <source>
        <dbReference type="ARBA" id="ARBA00005091"/>
    </source>
</evidence>
<dbReference type="PANTHER" id="PTHR21235:SF2">
    <property type="entry name" value="IMIDAZOLE GLYCEROL PHOSPHATE SYNTHASE HISHF"/>
    <property type="match status" value="1"/>
</dbReference>
<feature type="non-terminal residue" evidence="7">
    <location>
        <position position="160"/>
    </location>
</feature>
<dbReference type="Gene3D" id="3.20.20.70">
    <property type="entry name" value="Aldolase class I"/>
    <property type="match status" value="1"/>
</dbReference>
<comment type="catalytic activity">
    <reaction evidence="6">
        <text>5-[(5-phospho-1-deoxy-D-ribulos-1-ylimino)methylamino]-1-(5-phospho-beta-D-ribosyl)imidazole-4-carboxamide + L-glutamine = D-erythro-1-(imidazol-4-yl)glycerol 3-phosphate + 5-amino-1-(5-phospho-beta-D-ribosyl)imidazole-4-carboxamide + L-glutamate + H(+)</text>
        <dbReference type="Rhea" id="RHEA:24793"/>
        <dbReference type="ChEBI" id="CHEBI:15378"/>
        <dbReference type="ChEBI" id="CHEBI:29985"/>
        <dbReference type="ChEBI" id="CHEBI:58278"/>
        <dbReference type="ChEBI" id="CHEBI:58359"/>
        <dbReference type="ChEBI" id="CHEBI:58475"/>
        <dbReference type="ChEBI" id="CHEBI:58525"/>
        <dbReference type="EC" id="4.3.2.10"/>
    </reaction>
</comment>
<reference evidence="7" key="1">
    <citation type="journal article" date="2014" name="Front. Microbiol.">
        <title>High frequency of phylogenetically diverse reductive dehalogenase-homologous genes in deep subseafloor sedimentary metagenomes.</title>
        <authorList>
            <person name="Kawai M."/>
            <person name="Futagami T."/>
            <person name="Toyoda A."/>
            <person name="Takaki Y."/>
            <person name="Nishi S."/>
            <person name="Hori S."/>
            <person name="Arai W."/>
            <person name="Tsubouchi T."/>
            <person name="Morono Y."/>
            <person name="Uchiyama I."/>
            <person name="Ito T."/>
            <person name="Fujiyama A."/>
            <person name="Inagaki F."/>
            <person name="Takami H."/>
        </authorList>
    </citation>
    <scope>NUCLEOTIDE SEQUENCE</scope>
    <source>
        <strain evidence="7">Expedition CK06-06</strain>
    </source>
</reference>
<dbReference type="UniPathway" id="UPA00031">
    <property type="reaction ID" value="UER00010"/>
</dbReference>
<evidence type="ECO:0000256" key="5">
    <source>
        <dbReference type="ARBA" id="ARBA00023239"/>
    </source>
</evidence>
<dbReference type="EMBL" id="BARS01006428">
    <property type="protein sequence ID" value="GAF68637.1"/>
    <property type="molecule type" value="Genomic_DNA"/>
</dbReference>
<dbReference type="InterPro" id="IPR013785">
    <property type="entry name" value="Aldolase_TIM"/>
</dbReference>
<evidence type="ECO:0000256" key="6">
    <source>
        <dbReference type="ARBA" id="ARBA00047838"/>
    </source>
</evidence>
<evidence type="ECO:0000256" key="4">
    <source>
        <dbReference type="ARBA" id="ARBA00023102"/>
    </source>
</evidence>
<organism evidence="7">
    <name type="scientific">marine sediment metagenome</name>
    <dbReference type="NCBI Taxonomy" id="412755"/>
    <lineage>
        <taxon>unclassified sequences</taxon>
        <taxon>metagenomes</taxon>
        <taxon>ecological metagenomes</taxon>
    </lineage>
</organism>
<proteinExistence type="predicted"/>
<evidence type="ECO:0000256" key="3">
    <source>
        <dbReference type="ARBA" id="ARBA00022605"/>
    </source>
</evidence>
<evidence type="ECO:0000313" key="7">
    <source>
        <dbReference type="EMBL" id="GAF68637.1"/>
    </source>
</evidence>
<dbReference type="GO" id="GO:0000107">
    <property type="term" value="F:imidazoleglycerol-phosphate synthase activity"/>
    <property type="evidence" value="ECO:0007669"/>
    <property type="project" value="InterPro"/>
</dbReference>
<dbReference type="InterPro" id="IPR006062">
    <property type="entry name" value="His_biosynth"/>
</dbReference>
<dbReference type="InterPro" id="IPR050064">
    <property type="entry name" value="IGPS_HisA/HisF"/>
</dbReference>
<dbReference type="EC" id="4.3.2.10" evidence="2"/>